<evidence type="ECO:0000256" key="4">
    <source>
        <dbReference type="PIRSR" id="PIRSR001365-2"/>
    </source>
</evidence>
<evidence type="ECO:0000313" key="5">
    <source>
        <dbReference type="EMBL" id="KZP27340.1"/>
    </source>
</evidence>
<gene>
    <name evidence="5" type="ORF">FIBSPDRAFT_886585</name>
</gene>
<accession>A0A166QMU1</accession>
<dbReference type="PANTHER" id="PTHR12128">
    <property type="entry name" value="DIHYDRODIPICOLINATE SYNTHASE"/>
    <property type="match status" value="1"/>
</dbReference>
<dbReference type="Proteomes" id="UP000076532">
    <property type="component" value="Unassembled WGS sequence"/>
</dbReference>
<proteinExistence type="inferred from homology"/>
<dbReference type="SMART" id="SM01130">
    <property type="entry name" value="DHDPS"/>
    <property type="match status" value="1"/>
</dbReference>
<dbReference type="InterPro" id="IPR013785">
    <property type="entry name" value="Aldolase_TIM"/>
</dbReference>
<keyword evidence="6" id="KW-1185">Reference proteome</keyword>
<evidence type="ECO:0000256" key="3">
    <source>
        <dbReference type="PIRSR" id="PIRSR001365-1"/>
    </source>
</evidence>
<dbReference type="EMBL" id="KV417509">
    <property type="protein sequence ID" value="KZP27340.1"/>
    <property type="molecule type" value="Genomic_DNA"/>
</dbReference>
<feature type="active site" description="Proton donor/acceptor" evidence="3">
    <location>
        <position position="143"/>
    </location>
</feature>
<dbReference type="GO" id="GO:0008840">
    <property type="term" value="F:4-hydroxy-tetrahydrodipicolinate synthase activity"/>
    <property type="evidence" value="ECO:0007669"/>
    <property type="project" value="TreeGrafter"/>
</dbReference>
<feature type="active site" description="Schiff-base intermediate with substrate" evidence="3">
    <location>
        <position position="172"/>
    </location>
</feature>
<dbReference type="PRINTS" id="PR00146">
    <property type="entry name" value="DHPICSNTHASE"/>
</dbReference>
<dbReference type="InterPro" id="IPR002220">
    <property type="entry name" value="DapA-like"/>
</dbReference>
<dbReference type="STRING" id="436010.A0A166QMU1"/>
<organism evidence="5 6">
    <name type="scientific">Athelia psychrophila</name>
    <dbReference type="NCBI Taxonomy" id="1759441"/>
    <lineage>
        <taxon>Eukaryota</taxon>
        <taxon>Fungi</taxon>
        <taxon>Dikarya</taxon>
        <taxon>Basidiomycota</taxon>
        <taxon>Agaricomycotina</taxon>
        <taxon>Agaricomycetes</taxon>
        <taxon>Agaricomycetidae</taxon>
        <taxon>Atheliales</taxon>
        <taxon>Atheliaceae</taxon>
        <taxon>Athelia</taxon>
    </lineage>
</organism>
<name>A0A166QMU1_9AGAM</name>
<dbReference type="CDD" id="cd00408">
    <property type="entry name" value="DHDPS-like"/>
    <property type="match status" value="1"/>
</dbReference>
<dbReference type="PANTHER" id="PTHR12128:SF66">
    <property type="entry name" value="4-HYDROXY-2-OXOGLUTARATE ALDOLASE, MITOCHONDRIAL"/>
    <property type="match status" value="1"/>
</dbReference>
<dbReference type="PIRSF" id="PIRSF001365">
    <property type="entry name" value="DHDPS"/>
    <property type="match status" value="1"/>
</dbReference>
<protein>
    <submittedName>
        <fullName evidence="5">Aldolase</fullName>
    </submittedName>
</protein>
<comment type="similarity">
    <text evidence="2">Belongs to the DapA family.</text>
</comment>
<evidence type="ECO:0000256" key="1">
    <source>
        <dbReference type="ARBA" id="ARBA00023239"/>
    </source>
</evidence>
<keyword evidence="1 2" id="KW-0456">Lyase</keyword>
<evidence type="ECO:0000313" key="6">
    <source>
        <dbReference type="Proteomes" id="UP000076532"/>
    </source>
</evidence>
<evidence type="ECO:0000256" key="2">
    <source>
        <dbReference type="PIRNR" id="PIRNR001365"/>
    </source>
</evidence>
<feature type="binding site" evidence="4">
    <location>
        <position position="215"/>
    </location>
    <ligand>
        <name>pyruvate</name>
        <dbReference type="ChEBI" id="CHEBI:15361"/>
    </ligand>
</feature>
<dbReference type="Gene3D" id="3.20.20.70">
    <property type="entry name" value="Aldolase class I"/>
    <property type="match status" value="1"/>
</dbReference>
<reference evidence="5 6" key="1">
    <citation type="journal article" date="2016" name="Mol. Biol. Evol.">
        <title>Comparative Genomics of Early-Diverging Mushroom-Forming Fungi Provides Insights into the Origins of Lignocellulose Decay Capabilities.</title>
        <authorList>
            <person name="Nagy L.G."/>
            <person name="Riley R."/>
            <person name="Tritt A."/>
            <person name="Adam C."/>
            <person name="Daum C."/>
            <person name="Floudas D."/>
            <person name="Sun H."/>
            <person name="Yadav J.S."/>
            <person name="Pangilinan J."/>
            <person name="Larsson K.H."/>
            <person name="Matsuura K."/>
            <person name="Barry K."/>
            <person name="Labutti K."/>
            <person name="Kuo R."/>
            <person name="Ohm R.A."/>
            <person name="Bhattacharya S.S."/>
            <person name="Shirouzu T."/>
            <person name="Yoshinaga Y."/>
            <person name="Martin F.M."/>
            <person name="Grigoriev I.V."/>
            <person name="Hibbett D.S."/>
        </authorList>
    </citation>
    <scope>NUCLEOTIDE SEQUENCE [LARGE SCALE GENOMIC DNA]</scope>
    <source>
        <strain evidence="5 6">CBS 109695</strain>
    </source>
</reference>
<sequence>MSKPPAPGVYVPAVLFFDEEEEFDFASIKAHVLRLARGGVTGILVQGSNGEAQHLSRDERKQTIKFTRDMLNENGFQNVAVIAGTGAQSTRETKLFCSDAAEAGATHCLVLTPSVWPNLMIRERIIQFHREIADASPIPTMIYNFPVVTAGINLDSSIIIELSSHPNIVGTKLSCGNIGKLHRITIATKPTEFAVFIGKSDVFAPSLFCGSAGTIGALVNIAPKSHVKLWNLYREGKVAEALEIQRVLGPADYGVSTNGAVGGVKAIVSKEFGYGNIGVREPLGVPNVKFLSSSGYKDIKAVVELEQSI</sequence>
<dbReference type="SUPFAM" id="SSF51569">
    <property type="entry name" value="Aldolase"/>
    <property type="match status" value="1"/>
</dbReference>
<dbReference type="OrthoDB" id="191315at2759"/>
<dbReference type="AlphaFoldDB" id="A0A166QMU1"/>
<dbReference type="Pfam" id="PF00701">
    <property type="entry name" value="DHDPS"/>
    <property type="match status" value="1"/>
</dbReference>